<dbReference type="EMBL" id="BGPR01001180">
    <property type="protein sequence ID" value="GBM47446.1"/>
    <property type="molecule type" value="Genomic_DNA"/>
</dbReference>
<dbReference type="AlphaFoldDB" id="A0A4Y2G3T0"/>
<gene>
    <name evidence="2" type="ORF">AVEN_6130_1</name>
</gene>
<proteinExistence type="predicted"/>
<organism evidence="2 3">
    <name type="scientific">Araneus ventricosus</name>
    <name type="common">Orbweaver spider</name>
    <name type="synonym">Epeira ventricosa</name>
    <dbReference type="NCBI Taxonomy" id="182803"/>
    <lineage>
        <taxon>Eukaryota</taxon>
        <taxon>Metazoa</taxon>
        <taxon>Ecdysozoa</taxon>
        <taxon>Arthropoda</taxon>
        <taxon>Chelicerata</taxon>
        <taxon>Arachnida</taxon>
        <taxon>Araneae</taxon>
        <taxon>Araneomorphae</taxon>
        <taxon>Entelegynae</taxon>
        <taxon>Araneoidea</taxon>
        <taxon>Araneidae</taxon>
        <taxon>Araneus</taxon>
    </lineage>
</organism>
<feature type="region of interest" description="Disordered" evidence="1">
    <location>
        <begin position="1"/>
        <end position="23"/>
    </location>
</feature>
<name>A0A4Y2G3T0_ARAVE</name>
<protein>
    <submittedName>
        <fullName evidence="2">Uncharacterized protein</fullName>
    </submittedName>
</protein>
<reference evidence="2 3" key="1">
    <citation type="journal article" date="2019" name="Sci. Rep.">
        <title>Orb-weaving spider Araneus ventricosus genome elucidates the spidroin gene catalogue.</title>
        <authorList>
            <person name="Kono N."/>
            <person name="Nakamura H."/>
            <person name="Ohtoshi R."/>
            <person name="Moran D.A.P."/>
            <person name="Shinohara A."/>
            <person name="Yoshida Y."/>
            <person name="Fujiwara M."/>
            <person name="Mori M."/>
            <person name="Tomita M."/>
            <person name="Arakawa K."/>
        </authorList>
    </citation>
    <scope>NUCLEOTIDE SEQUENCE [LARGE SCALE GENOMIC DNA]</scope>
</reference>
<keyword evidence="3" id="KW-1185">Reference proteome</keyword>
<comment type="caution">
    <text evidence="2">The sequence shown here is derived from an EMBL/GenBank/DDBJ whole genome shotgun (WGS) entry which is preliminary data.</text>
</comment>
<evidence type="ECO:0000313" key="2">
    <source>
        <dbReference type="EMBL" id="GBM47446.1"/>
    </source>
</evidence>
<dbReference type="Proteomes" id="UP000499080">
    <property type="component" value="Unassembled WGS sequence"/>
</dbReference>
<evidence type="ECO:0000313" key="3">
    <source>
        <dbReference type="Proteomes" id="UP000499080"/>
    </source>
</evidence>
<evidence type="ECO:0000256" key="1">
    <source>
        <dbReference type="SAM" id="MobiDB-lite"/>
    </source>
</evidence>
<accession>A0A4Y2G3T0</accession>
<sequence>MDDNLEQDSNETRWGTGPDRTTLRNEAASSNYIALGILRILGCFRYRTPPHSFLGRDGYVCTPCSPLNCCFVDLFCWGSRWSVLNCAAQHRGMS</sequence>